<feature type="domain" description="Trigger factor ribosome-binding bacterial" evidence="1">
    <location>
        <begin position="1"/>
        <end position="146"/>
    </location>
</feature>
<protein>
    <recommendedName>
        <fullName evidence="1">Trigger factor ribosome-binding bacterial domain-containing protein</fullName>
    </recommendedName>
</protein>
<sequence length="460" mass="52911">MNISIVEQKEGFVRLQVDVAKIDYQDEHKKELKHVARSAKVKGFREGKAPVGMIEKMYGEGVRYEVINRMVGKLVDEFIKEKEYKVIGWAIPEENNGVEMTKEDMTLFFKLALHPAEYDTDFSGKTFTKYEVTVTEEEVAKQLEDMQQGSSRMQETDQVVENAVVGGDIAELDGDTRKEDGIVRENVTIYPDFMKDEEEKAKFKDAGKGSVVVFNPYKAFNGNEAELSSLIGIEKEEVESLKDKEFSFQIETIRHMVPAELDQEFFDSVFGEGKVTNEDEAKAKIREYMEAAEQGNADYKFTSDFLDFAKDEKASKLELADDLIIEWYSDNLKRNDDEEGLKNLNKEALIKSLKRELYVRHLANEEKLEVSEEDVRGFAYEMVRNQFAQMGWTNPDHEIVANYANKQLEDSNFAYSVEMNILEQKVGKAMQDKVKLETKQVTVNELHDILNPKKEETTEE</sequence>
<dbReference type="PANTHER" id="PTHR30560:SF3">
    <property type="entry name" value="TRIGGER FACTOR-LIKE PROTEIN TIG, CHLOROPLASTIC"/>
    <property type="match status" value="1"/>
</dbReference>
<dbReference type="RefSeq" id="WP_018357595.1">
    <property type="nucleotide sequence ID" value="NZ_CP197400.1"/>
</dbReference>
<evidence type="ECO:0000313" key="3">
    <source>
        <dbReference type="Proteomes" id="UP000297225"/>
    </source>
</evidence>
<dbReference type="EMBL" id="SPNC01000008">
    <property type="protein sequence ID" value="TFH97047.1"/>
    <property type="molecule type" value="Genomic_DNA"/>
</dbReference>
<dbReference type="Gene3D" id="3.30.70.1050">
    <property type="entry name" value="Trigger factor ribosome-binding domain"/>
    <property type="match status" value="1"/>
</dbReference>
<dbReference type="GO" id="GO:0051083">
    <property type="term" value="P:'de novo' cotranslational protein folding"/>
    <property type="evidence" value="ECO:0007669"/>
    <property type="project" value="TreeGrafter"/>
</dbReference>
<proteinExistence type="predicted"/>
<dbReference type="GO" id="GO:0015031">
    <property type="term" value="P:protein transport"/>
    <property type="evidence" value="ECO:0007669"/>
    <property type="project" value="InterPro"/>
</dbReference>
<name>A0A4Y8WRF1_9PORP</name>
<dbReference type="Gene3D" id="1.10.3120.10">
    <property type="entry name" value="Trigger factor, C-terminal domain"/>
    <property type="match status" value="1"/>
</dbReference>
<dbReference type="Pfam" id="PF05697">
    <property type="entry name" value="Trigger_N"/>
    <property type="match status" value="1"/>
</dbReference>
<comment type="caution">
    <text evidence="2">The sequence shown here is derived from an EMBL/GenBank/DDBJ whole genome shotgun (WGS) entry which is preliminary data.</text>
</comment>
<dbReference type="InterPro" id="IPR008881">
    <property type="entry name" value="Trigger_fac_ribosome-bd_bac"/>
</dbReference>
<dbReference type="OrthoDB" id="9767721at2"/>
<dbReference type="InterPro" id="IPR027304">
    <property type="entry name" value="Trigger_fact/SurA_dom_sf"/>
</dbReference>
<dbReference type="PIRSF" id="PIRSF003095">
    <property type="entry name" value="Trigger_factor"/>
    <property type="match status" value="1"/>
</dbReference>
<dbReference type="PANTHER" id="PTHR30560">
    <property type="entry name" value="TRIGGER FACTOR CHAPERONE AND PEPTIDYL-PROLYL CIS/TRANS ISOMERASE"/>
    <property type="match status" value="1"/>
</dbReference>
<evidence type="ECO:0000259" key="1">
    <source>
        <dbReference type="Pfam" id="PF05697"/>
    </source>
</evidence>
<dbReference type="SUPFAM" id="SSF109998">
    <property type="entry name" value="Triger factor/SurA peptide-binding domain-like"/>
    <property type="match status" value="1"/>
</dbReference>
<dbReference type="GO" id="GO:0043022">
    <property type="term" value="F:ribosome binding"/>
    <property type="evidence" value="ECO:0007669"/>
    <property type="project" value="TreeGrafter"/>
</dbReference>
<organism evidence="2 3">
    <name type="scientific">Porphyromonas levii</name>
    <dbReference type="NCBI Taxonomy" id="28114"/>
    <lineage>
        <taxon>Bacteria</taxon>
        <taxon>Pseudomonadati</taxon>
        <taxon>Bacteroidota</taxon>
        <taxon>Bacteroidia</taxon>
        <taxon>Bacteroidales</taxon>
        <taxon>Porphyromonadaceae</taxon>
        <taxon>Porphyromonas</taxon>
    </lineage>
</organism>
<dbReference type="SUPFAM" id="SSF102735">
    <property type="entry name" value="Trigger factor ribosome-binding domain"/>
    <property type="match status" value="1"/>
</dbReference>
<evidence type="ECO:0000313" key="2">
    <source>
        <dbReference type="EMBL" id="TFH97047.1"/>
    </source>
</evidence>
<dbReference type="GO" id="GO:0043335">
    <property type="term" value="P:protein unfolding"/>
    <property type="evidence" value="ECO:0007669"/>
    <property type="project" value="TreeGrafter"/>
</dbReference>
<dbReference type="InterPro" id="IPR005215">
    <property type="entry name" value="Trig_fac"/>
</dbReference>
<reference evidence="2 3" key="1">
    <citation type="submission" date="2019-03" db="EMBL/GenBank/DDBJ databases">
        <title>Porphyromonas levii Isolated from the Uterus of Dairy Cows.</title>
        <authorList>
            <person name="Francis A.M."/>
        </authorList>
    </citation>
    <scope>NUCLEOTIDE SEQUENCE [LARGE SCALE GENOMIC DNA]</scope>
    <source>
        <strain evidence="2 3">AF5678</strain>
    </source>
</reference>
<accession>A0A4Y8WRF1</accession>
<dbReference type="AlphaFoldDB" id="A0A4Y8WRF1"/>
<dbReference type="InterPro" id="IPR037041">
    <property type="entry name" value="Trigger_fac_C_sf"/>
</dbReference>
<gene>
    <name evidence="2" type="ORF">E4P47_01175</name>
</gene>
<dbReference type="Proteomes" id="UP000297225">
    <property type="component" value="Unassembled WGS sequence"/>
</dbReference>
<dbReference type="GO" id="GO:0044183">
    <property type="term" value="F:protein folding chaperone"/>
    <property type="evidence" value="ECO:0007669"/>
    <property type="project" value="TreeGrafter"/>
</dbReference>
<dbReference type="STRING" id="1122973.GCA_000379925_00324"/>
<dbReference type="InterPro" id="IPR036611">
    <property type="entry name" value="Trigger_fac_ribosome-bd_sf"/>
</dbReference>
<keyword evidence="3" id="KW-1185">Reference proteome</keyword>
<dbReference type="GO" id="GO:0003755">
    <property type="term" value="F:peptidyl-prolyl cis-trans isomerase activity"/>
    <property type="evidence" value="ECO:0007669"/>
    <property type="project" value="TreeGrafter"/>
</dbReference>